<organism evidence="2">
    <name type="scientific">marine metagenome</name>
    <dbReference type="NCBI Taxonomy" id="408172"/>
    <lineage>
        <taxon>unclassified sequences</taxon>
        <taxon>metagenomes</taxon>
        <taxon>ecological metagenomes</taxon>
    </lineage>
</organism>
<proteinExistence type="predicted"/>
<reference evidence="2" key="1">
    <citation type="submission" date="2018-05" db="EMBL/GenBank/DDBJ databases">
        <authorList>
            <person name="Lanie J.A."/>
            <person name="Ng W.-L."/>
            <person name="Kazmierczak K.M."/>
            <person name="Andrzejewski T.M."/>
            <person name="Davidsen T.M."/>
            <person name="Wayne K.J."/>
            <person name="Tettelin H."/>
            <person name="Glass J.I."/>
            <person name="Rusch D."/>
            <person name="Podicherti R."/>
            <person name="Tsui H.-C.T."/>
            <person name="Winkler M.E."/>
        </authorList>
    </citation>
    <scope>NUCLEOTIDE SEQUENCE</scope>
</reference>
<dbReference type="InterPro" id="IPR018948">
    <property type="entry name" value="GTP-bd_TrmE_N"/>
</dbReference>
<accession>A0A382QSA0</accession>
<dbReference type="EMBL" id="UINC01116248">
    <property type="protein sequence ID" value="SVC87847.1"/>
    <property type="molecule type" value="Genomic_DNA"/>
</dbReference>
<feature type="non-terminal residue" evidence="2">
    <location>
        <position position="76"/>
    </location>
</feature>
<name>A0A382QSA0_9ZZZZ</name>
<dbReference type="SUPFAM" id="SSF103025">
    <property type="entry name" value="Folate-binding domain"/>
    <property type="match status" value="1"/>
</dbReference>
<evidence type="ECO:0000313" key="2">
    <source>
        <dbReference type="EMBL" id="SVC87847.1"/>
    </source>
</evidence>
<dbReference type="AlphaFoldDB" id="A0A382QSA0"/>
<sequence>MDTIVATATPHGFGGVSVVRMSGPDSKNIIRSISLSSKNKEPFKHKTVVLVRLIDENSVPFEDGVVTFFKKPNSYT</sequence>
<dbReference type="InterPro" id="IPR027266">
    <property type="entry name" value="TrmE/GcvT-like"/>
</dbReference>
<dbReference type="Gene3D" id="3.30.1360.120">
    <property type="entry name" value="Probable tRNA modification gtpase trme, domain 1"/>
    <property type="match status" value="1"/>
</dbReference>
<protein>
    <recommendedName>
        <fullName evidence="1">GTP-binding protein TrmE N-terminal domain-containing protein</fullName>
    </recommendedName>
</protein>
<evidence type="ECO:0000259" key="1">
    <source>
        <dbReference type="Pfam" id="PF10396"/>
    </source>
</evidence>
<dbReference type="Pfam" id="PF10396">
    <property type="entry name" value="TrmE_N"/>
    <property type="match status" value="1"/>
</dbReference>
<feature type="domain" description="GTP-binding protein TrmE N-terminal" evidence="1">
    <location>
        <begin position="3"/>
        <end position="76"/>
    </location>
</feature>
<gene>
    <name evidence="2" type="ORF">METZ01_LOCUS340701</name>
</gene>